<organism evidence="1 2">
    <name type="scientific">Sphaerodactylus townsendi</name>
    <dbReference type="NCBI Taxonomy" id="933632"/>
    <lineage>
        <taxon>Eukaryota</taxon>
        <taxon>Metazoa</taxon>
        <taxon>Chordata</taxon>
        <taxon>Craniata</taxon>
        <taxon>Vertebrata</taxon>
        <taxon>Euteleostomi</taxon>
        <taxon>Lepidosauria</taxon>
        <taxon>Squamata</taxon>
        <taxon>Bifurcata</taxon>
        <taxon>Gekkota</taxon>
        <taxon>Sphaerodactylidae</taxon>
        <taxon>Sphaerodactylus</taxon>
    </lineage>
</organism>
<dbReference type="EMBL" id="CM037621">
    <property type="protein sequence ID" value="KAH8001851.1"/>
    <property type="molecule type" value="Genomic_DNA"/>
</dbReference>
<comment type="caution">
    <text evidence="1">The sequence shown here is derived from an EMBL/GenBank/DDBJ whole genome shotgun (WGS) entry which is preliminary data.</text>
</comment>
<evidence type="ECO:0000313" key="1">
    <source>
        <dbReference type="EMBL" id="KAH8001851.1"/>
    </source>
</evidence>
<gene>
    <name evidence="1" type="primary">WDR11_3</name>
    <name evidence="1" type="ORF">K3G42_017306</name>
</gene>
<keyword evidence="2" id="KW-1185">Reference proteome</keyword>
<sequence length="138" mass="15140">MQPFMVNIKLSARTLTGALNSQNRGAADWGWQGLIAYGCHSLVLVIDSKTAQTLQVLERHKANVVKVKWAKENYHHNIGSPYSLRLASADATGKIIVWDVATGAARCEIQEHTKPIQGSAIILGSSRKREVKQSFSAE</sequence>
<reference evidence="1" key="1">
    <citation type="submission" date="2021-08" db="EMBL/GenBank/DDBJ databases">
        <title>The first chromosome-level gecko genome reveals the dynamic sex chromosomes of Neotropical dwarf geckos (Sphaerodactylidae: Sphaerodactylus).</title>
        <authorList>
            <person name="Pinto B.J."/>
            <person name="Keating S.E."/>
            <person name="Gamble T."/>
        </authorList>
    </citation>
    <scope>NUCLEOTIDE SEQUENCE</scope>
    <source>
        <strain evidence="1">TG3544</strain>
    </source>
</reference>
<dbReference type="Proteomes" id="UP000827872">
    <property type="component" value="Linkage Group LG08"/>
</dbReference>
<proteinExistence type="predicted"/>
<protein>
    <submittedName>
        <fullName evidence="1">WD repeat-containing protein 11</fullName>
    </submittedName>
</protein>
<accession>A0ACB8F9N9</accession>
<evidence type="ECO:0000313" key="2">
    <source>
        <dbReference type="Proteomes" id="UP000827872"/>
    </source>
</evidence>
<name>A0ACB8F9N9_9SAUR</name>